<dbReference type="Proteomes" id="UP000185663">
    <property type="component" value="Chromosome I"/>
</dbReference>
<dbReference type="PANTHER" id="PTHR12126">
    <property type="entry name" value="NADH-UBIQUINONE OXIDOREDUCTASE 39 KDA SUBUNIT-RELATED"/>
    <property type="match status" value="1"/>
</dbReference>
<protein>
    <submittedName>
        <fullName evidence="2">Uncharacterized conserved protein YbjT, contains NAD(P)-binding and DUF2867 domains</fullName>
    </submittedName>
</protein>
<feature type="domain" description="NAD(P)-binding" evidence="1">
    <location>
        <begin position="11"/>
        <end position="136"/>
    </location>
</feature>
<dbReference type="STRING" id="545619.SAMN04489860_2134"/>
<dbReference type="AlphaFoldDB" id="A0A1H1U9Z6"/>
<dbReference type="Pfam" id="PF13460">
    <property type="entry name" value="NAD_binding_10"/>
    <property type="match status" value="1"/>
</dbReference>
<organism evidence="2 3">
    <name type="scientific">Paraoerskovia marina</name>
    <dbReference type="NCBI Taxonomy" id="545619"/>
    <lineage>
        <taxon>Bacteria</taxon>
        <taxon>Bacillati</taxon>
        <taxon>Actinomycetota</taxon>
        <taxon>Actinomycetes</taxon>
        <taxon>Micrococcales</taxon>
        <taxon>Cellulomonadaceae</taxon>
        <taxon>Paraoerskovia</taxon>
    </lineage>
</organism>
<dbReference type="SUPFAM" id="SSF51735">
    <property type="entry name" value="NAD(P)-binding Rossmann-fold domains"/>
    <property type="match status" value="1"/>
</dbReference>
<sequence length="494" mass="54189">MADKPLAVVTGVTGYVGGRLVPELLEAGFAVRAVARHPDRLSGRPWVDDVERVEADASELDQIRDALHGADVAYYLIHSLGTGPTFEARDRRTALTFSQAAREAGVGRIVYLGGLSPDDEDLSPHLASRKEVGEILLASGVPTTVLQAAVILGSGSASFEMMRYLTERLPAMTTPRWVDNRVQPIAIRDVLRYLVGSARMPADVSRTFDVGGPDVLTYRDMMQRYAQVAGLPRRRIVSVPVLTPRLSSHWVGLVTPVPSGIARPLVESLQHEVVCKEDDIREYVPDPEDGLVHFETAVSLALQRIHDGEVSTRWSSAAVPGAPSDPLPSDPDWAGGSLYVDERRTFVDAPPAALWEVIRGIGGEGGWYSWSLAWQVRGVLDRLSGGPGLRRGRRDAVDLRVDDAVDFWRVEAVDPGHRLLLRAEMRLPGLAWLELRVDDTSDPGRTHFVQRALFSPQGLTGQAYWWSVKPFHGIVFGGMQRNIREAAETLATDA</sequence>
<dbReference type="CDD" id="cd05245">
    <property type="entry name" value="SDR_a2"/>
    <property type="match status" value="1"/>
</dbReference>
<dbReference type="GO" id="GO:0044877">
    <property type="term" value="F:protein-containing complex binding"/>
    <property type="evidence" value="ECO:0007669"/>
    <property type="project" value="TreeGrafter"/>
</dbReference>
<dbReference type="RefSeq" id="WP_172829099.1">
    <property type="nucleotide sequence ID" value="NZ_LT629776.1"/>
</dbReference>
<accession>A0A1H1U9Z6</accession>
<dbReference type="Pfam" id="PF11066">
    <property type="entry name" value="DUF2867"/>
    <property type="match status" value="1"/>
</dbReference>
<name>A0A1H1U9Z6_9CELL</name>
<dbReference type="EMBL" id="LT629776">
    <property type="protein sequence ID" value="SDS69332.1"/>
    <property type="molecule type" value="Genomic_DNA"/>
</dbReference>
<evidence type="ECO:0000313" key="3">
    <source>
        <dbReference type="Proteomes" id="UP000185663"/>
    </source>
</evidence>
<dbReference type="PANTHER" id="PTHR12126:SF11">
    <property type="entry name" value="NADH DEHYDROGENASE [UBIQUINONE] 1 ALPHA SUBCOMPLEX SUBUNIT 9, MITOCHONDRIAL"/>
    <property type="match status" value="1"/>
</dbReference>
<evidence type="ECO:0000313" key="2">
    <source>
        <dbReference type="EMBL" id="SDS69332.1"/>
    </source>
</evidence>
<dbReference type="InterPro" id="IPR036291">
    <property type="entry name" value="NAD(P)-bd_dom_sf"/>
</dbReference>
<dbReference type="InterPro" id="IPR021295">
    <property type="entry name" value="DUF2867"/>
</dbReference>
<reference evidence="3" key="1">
    <citation type="submission" date="2016-10" db="EMBL/GenBank/DDBJ databases">
        <authorList>
            <person name="Varghese N."/>
            <person name="Submissions S."/>
        </authorList>
    </citation>
    <scope>NUCLEOTIDE SEQUENCE [LARGE SCALE GENOMIC DNA]</scope>
    <source>
        <strain evidence="3">DSM 22126</strain>
    </source>
</reference>
<dbReference type="InterPro" id="IPR016040">
    <property type="entry name" value="NAD(P)-bd_dom"/>
</dbReference>
<keyword evidence="3" id="KW-1185">Reference proteome</keyword>
<dbReference type="SUPFAM" id="SSF55961">
    <property type="entry name" value="Bet v1-like"/>
    <property type="match status" value="1"/>
</dbReference>
<proteinExistence type="predicted"/>
<gene>
    <name evidence="2" type="ORF">SAMN04489860_2134</name>
</gene>
<dbReference type="InterPro" id="IPR051207">
    <property type="entry name" value="ComplexI_NDUFA9_subunit"/>
</dbReference>
<dbReference type="eggNOG" id="COG0702">
    <property type="taxonomic scope" value="Bacteria"/>
</dbReference>
<dbReference type="Gene3D" id="3.40.50.720">
    <property type="entry name" value="NAD(P)-binding Rossmann-like Domain"/>
    <property type="match status" value="1"/>
</dbReference>
<evidence type="ECO:0000259" key="1">
    <source>
        <dbReference type="Pfam" id="PF13460"/>
    </source>
</evidence>